<gene>
    <name evidence="3" type="ORF">AXF13_04565</name>
</gene>
<dbReference type="CDD" id="cd00093">
    <property type="entry name" value="HTH_XRE"/>
    <property type="match status" value="1"/>
</dbReference>
<dbReference type="PROSITE" id="PS50943">
    <property type="entry name" value="HTH_CROC1"/>
    <property type="match status" value="1"/>
</dbReference>
<dbReference type="Pfam" id="PF01381">
    <property type="entry name" value="HTH_3"/>
    <property type="match status" value="1"/>
</dbReference>
<dbReference type="SUPFAM" id="SSF47413">
    <property type="entry name" value="lambda repressor-like DNA-binding domains"/>
    <property type="match status" value="1"/>
</dbReference>
<evidence type="ECO:0000313" key="3">
    <source>
        <dbReference type="EMBL" id="AMD89441.1"/>
    </source>
</evidence>
<evidence type="ECO:0000256" key="1">
    <source>
        <dbReference type="SAM" id="Coils"/>
    </source>
</evidence>
<organism evidence="3 4">
    <name type="scientific">Desulfovibrio fairfieldensis</name>
    <dbReference type="NCBI Taxonomy" id="44742"/>
    <lineage>
        <taxon>Bacteria</taxon>
        <taxon>Pseudomonadati</taxon>
        <taxon>Thermodesulfobacteriota</taxon>
        <taxon>Desulfovibrionia</taxon>
        <taxon>Desulfovibrionales</taxon>
        <taxon>Desulfovibrionaceae</taxon>
        <taxon>Desulfovibrio</taxon>
    </lineage>
</organism>
<keyword evidence="3" id="KW-0238">DNA-binding</keyword>
<dbReference type="InterPro" id="IPR001387">
    <property type="entry name" value="Cro/C1-type_HTH"/>
</dbReference>
<evidence type="ECO:0000259" key="2">
    <source>
        <dbReference type="PROSITE" id="PS50943"/>
    </source>
</evidence>
<dbReference type="RefSeq" id="WP_062251812.1">
    <property type="nucleotide sequence ID" value="NZ_CP014229.1"/>
</dbReference>
<keyword evidence="4" id="KW-1185">Reference proteome</keyword>
<feature type="coiled-coil region" evidence="1">
    <location>
        <begin position="94"/>
        <end position="149"/>
    </location>
</feature>
<dbReference type="InterPro" id="IPR010982">
    <property type="entry name" value="Lambda_DNA-bd_dom_sf"/>
</dbReference>
<dbReference type="AlphaFoldDB" id="A0A0X8JIT2"/>
<dbReference type="SUPFAM" id="SSF90257">
    <property type="entry name" value="Myosin rod fragments"/>
    <property type="match status" value="1"/>
</dbReference>
<sequence>MNSTLGQRIKLARGKQSQGAFAHAIQISKGALGFYERDINLPNSEVVLKICSVSGVNIEWLLTGLGPMRKGEVRVGTHEPAAAPAAWAQEDFRCARLEEKLDRVERQRDELMDENRRLYARKDSLMEEIAALRERVARLEARIGRMELSSGCEPLPDPLA</sequence>
<feature type="domain" description="HTH cro/C1-type" evidence="2">
    <location>
        <begin position="17"/>
        <end position="61"/>
    </location>
</feature>
<reference evidence="4" key="1">
    <citation type="submission" date="2016-02" db="EMBL/GenBank/DDBJ databases">
        <authorList>
            <person name="Holder M.E."/>
            <person name="Ajami N.J."/>
            <person name="Petrosino J.F."/>
        </authorList>
    </citation>
    <scope>NUCLEOTIDE SEQUENCE [LARGE SCALE GENOMIC DNA]</scope>
    <source>
        <strain evidence="4">CCUG 45958</strain>
    </source>
</reference>
<keyword evidence="1" id="KW-0175">Coiled coil</keyword>
<dbReference type="SMART" id="SM00530">
    <property type="entry name" value="HTH_XRE"/>
    <property type="match status" value="1"/>
</dbReference>
<proteinExistence type="predicted"/>
<dbReference type="GO" id="GO:0003677">
    <property type="term" value="F:DNA binding"/>
    <property type="evidence" value="ECO:0007669"/>
    <property type="project" value="UniProtKB-KW"/>
</dbReference>
<protein>
    <submittedName>
        <fullName evidence="3">DNA-binding protein</fullName>
    </submittedName>
</protein>
<dbReference type="KEGG" id="dfi:AXF13_04565"/>
<dbReference type="Proteomes" id="UP000069241">
    <property type="component" value="Chromosome"/>
</dbReference>
<name>A0A0X8JIT2_9BACT</name>
<evidence type="ECO:0000313" key="4">
    <source>
        <dbReference type="Proteomes" id="UP000069241"/>
    </source>
</evidence>
<accession>A0A0X8JIT2</accession>
<dbReference type="Gene3D" id="1.10.260.40">
    <property type="entry name" value="lambda repressor-like DNA-binding domains"/>
    <property type="match status" value="1"/>
</dbReference>
<dbReference type="EMBL" id="CP014229">
    <property type="protein sequence ID" value="AMD89441.1"/>
    <property type="molecule type" value="Genomic_DNA"/>
</dbReference>